<proteinExistence type="predicted"/>
<dbReference type="Pfam" id="PF22507">
    <property type="entry name" value="DUF6994"/>
    <property type="match status" value="1"/>
</dbReference>
<reference evidence="1 2" key="1">
    <citation type="submission" date="2017-10" db="EMBL/GenBank/DDBJ databases">
        <title>Resolving the taxonomy of Roseburia spp., Eubacterium rectale and Agathobacter spp. through phylogenomic analysis.</title>
        <authorList>
            <person name="Sheridan P.O."/>
            <person name="Walker A.W."/>
            <person name="Duncan S.H."/>
            <person name="Scott K.P."/>
            <person name="Toole P.W.O."/>
            <person name="Luis P."/>
            <person name="Flint H.J."/>
        </authorList>
    </citation>
    <scope>NUCLEOTIDE SEQUENCE [LARGE SCALE GENOMIC DNA]</scope>
    <source>
        <strain evidence="1 2">JK626</strain>
    </source>
</reference>
<sequence>MIVMIDVTFDFTRDSYRYWEGFWNRKDGLGAGFSDPDSSSPTLQEYHRILWSKELPNGEIMDLKSGSGSYYLTWKDYRFGSDSIIVSFRYYHYKEIIEQAMAQLVDYKAYYEDFLHKSYTIGGMIIFPKHNNSINQNKGTNKLISDRFDLTLECIRRFYFNEPSPLSDVLEQDRKFFEVFVDFKGYVDFFFLQDCVSSDYNKVIIWDGKGDFTENPLPKTVEDYFHFLDNELDFLQKRNARIREYAKSVD</sequence>
<reference evidence="1 2" key="2">
    <citation type="submission" date="2017-10" db="EMBL/GenBank/DDBJ databases">
        <authorList>
            <person name="Banno H."/>
            <person name="Chua N.-H."/>
        </authorList>
    </citation>
    <scope>NUCLEOTIDE SEQUENCE [LARGE SCALE GENOMIC DNA]</scope>
    <source>
        <strain evidence="1 2">JK626</strain>
    </source>
</reference>
<evidence type="ECO:0000313" key="2">
    <source>
        <dbReference type="Proteomes" id="UP000225889"/>
    </source>
</evidence>
<dbReference type="AlphaFoldDB" id="A0A2G3DTH9"/>
<accession>A0A2G3DTH9</accession>
<comment type="caution">
    <text evidence="1">The sequence shown here is derived from an EMBL/GenBank/DDBJ whole genome shotgun (WGS) entry which is preliminary data.</text>
</comment>
<name>A0A2G3DTH9_9FIRM</name>
<protein>
    <submittedName>
        <fullName evidence="1">Uncharacterized protein</fullName>
    </submittedName>
</protein>
<evidence type="ECO:0000313" key="1">
    <source>
        <dbReference type="EMBL" id="PHU34251.1"/>
    </source>
</evidence>
<organism evidence="1 2">
    <name type="scientific">Pseudobutyrivibrio ruminis</name>
    <dbReference type="NCBI Taxonomy" id="46206"/>
    <lineage>
        <taxon>Bacteria</taxon>
        <taxon>Bacillati</taxon>
        <taxon>Bacillota</taxon>
        <taxon>Clostridia</taxon>
        <taxon>Lachnospirales</taxon>
        <taxon>Lachnospiraceae</taxon>
        <taxon>Pseudobutyrivibrio</taxon>
    </lineage>
</organism>
<dbReference type="InterPro" id="IPR054263">
    <property type="entry name" value="DUF6994"/>
</dbReference>
<dbReference type="EMBL" id="PDYF01000031">
    <property type="protein sequence ID" value="PHU34251.1"/>
    <property type="molecule type" value="Genomic_DNA"/>
</dbReference>
<dbReference type="Proteomes" id="UP000225889">
    <property type="component" value="Unassembled WGS sequence"/>
</dbReference>
<gene>
    <name evidence="1" type="ORF">CSX01_11850</name>
</gene>